<gene>
    <name evidence="3" type="ORF">D9613_010083</name>
</gene>
<dbReference type="Pfam" id="PF22974">
    <property type="entry name" value="DUF7029"/>
    <property type="match status" value="1"/>
</dbReference>
<evidence type="ECO:0000313" key="3">
    <source>
        <dbReference type="EMBL" id="KAF4618882.1"/>
    </source>
</evidence>
<dbReference type="InterPro" id="IPR055647">
    <property type="entry name" value="DUF7223"/>
</dbReference>
<reference evidence="3 4" key="1">
    <citation type="submission" date="2019-12" db="EMBL/GenBank/DDBJ databases">
        <authorList>
            <person name="Floudas D."/>
            <person name="Bentzer J."/>
            <person name="Ahren D."/>
            <person name="Johansson T."/>
            <person name="Persson P."/>
            <person name="Tunlid A."/>
        </authorList>
    </citation>
    <scope>NUCLEOTIDE SEQUENCE [LARGE SCALE GENOMIC DNA]</scope>
    <source>
        <strain evidence="3 4">CBS 102.39</strain>
    </source>
</reference>
<dbReference type="AlphaFoldDB" id="A0A8H4VR12"/>
<evidence type="ECO:0000259" key="2">
    <source>
        <dbReference type="Pfam" id="PF23865"/>
    </source>
</evidence>
<proteinExistence type="predicted"/>
<dbReference type="EMBL" id="JAACJL010000017">
    <property type="protein sequence ID" value="KAF4618882.1"/>
    <property type="molecule type" value="Genomic_DNA"/>
</dbReference>
<evidence type="ECO:0000313" key="4">
    <source>
        <dbReference type="Proteomes" id="UP000521872"/>
    </source>
</evidence>
<accession>A0A8H4VR12</accession>
<comment type="caution">
    <text evidence="3">The sequence shown here is derived from an EMBL/GenBank/DDBJ whole genome shotgun (WGS) entry which is preliminary data.</text>
</comment>
<feature type="domain" description="DUF7223" evidence="2">
    <location>
        <begin position="171"/>
        <end position="382"/>
    </location>
</feature>
<evidence type="ECO:0008006" key="5">
    <source>
        <dbReference type="Google" id="ProtNLM"/>
    </source>
</evidence>
<keyword evidence="4" id="KW-1185">Reference proteome</keyword>
<feature type="domain" description="DUF7029" evidence="1">
    <location>
        <begin position="34"/>
        <end position="127"/>
    </location>
</feature>
<dbReference type="InterPro" id="IPR054293">
    <property type="entry name" value="DUF7029"/>
</dbReference>
<evidence type="ECO:0000259" key="1">
    <source>
        <dbReference type="Pfam" id="PF22974"/>
    </source>
</evidence>
<name>A0A8H4VR12_9AGAR</name>
<dbReference type="Pfam" id="PF23865">
    <property type="entry name" value="DUF7223"/>
    <property type="match status" value="1"/>
</dbReference>
<protein>
    <recommendedName>
        <fullName evidence="5">Gpi anchored protein</fullName>
    </recommendedName>
</protein>
<dbReference type="Proteomes" id="UP000521872">
    <property type="component" value="Unassembled WGS sequence"/>
</dbReference>
<organism evidence="3 4">
    <name type="scientific">Agrocybe pediades</name>
    <dbReference type="NCBI Taxonomy" id="84607"/>
    <lineage>
        <taxon>Eukaryota</taxon>
        <taxon>Fungi</taxon>
        <taxon>Dikarya</taxon>
        <taxon>Basidiomycota</taxon>
        <taxon>Agaricomycotina</taxon>
        <taxon>Agaricomycetes</taxon>
        <taxon>Agaricomycetidae</taxon>
        <taxon>Agaricales</taxon>
        <taxon>Agaricineae</taxon>
        <taxon>Strophariaceae</taxon>
        <taxon>Agrocybe</taxon>
    </lineage>
</organism>
<sequence length="563" mass="59476">MHMIQVHVSACSSGTFTDSWDPYSAAVVTFEALEGQPIVVVGEFESYLRSIECVPELGNLAGSTTLHLSFDSNDSARNALSTWRSSESLKFVTSHPGCNLVGELGAWKVHTVQSYRNSIEISAEPLPLYELGSYNVAVRAHHMTGVWEPRSGADGSAGRQPLRRETFETGFSKNISGTDILSGDTALDLPEDLQSVDFNITVDLNITLSDLNITALSISTTVNSFDQTVLLGISTNGTLSFSHDRDLFNLPLSGLAVRDLFNIGPEVGVAASVDLDVSGNVNFTTGARASIEPGAFALFDFLTLKESDNGWKSATIQSIPLKVLSGSLSSTATLTISPFIGIGITLPIVNDGQPLVEARISQDAPSIVFAANVSTNVNRDCQPAGDNDFETFAAAYELSADMTFATHIGIVGDLADMLPPWDEDFPHGDFQIFNTSGGKGSSTCFVIVDDSVASTNGSSTPLLTAAPTGTLVAAASAVPSFDISKIESYFSASSQLPPNVNYTQLLQATIVPKNIINAVQKAAQAQATAQAQRPGGNKGSAERLGSQKVLSCFAAAVLSVFLL</sequence>